<organism evidence="2 3">
    <name type="scientific">Acetobacter nitrogenifigens DSM 23921 = NBRC 105050</name>
    <dbReference type="NCBI Taxonomy" id="1120919"/>
    <lineage>
        <taxon>Bacteria</taxon>
        <taxon>Pseudomonadati</taxon>
        <taxon>Pseudomonadota</taxon>
        <taxon>Alphaproteobacteria</taxon>
        <taxon>Acetobacterales</taxon>
        <taxon>Acetobacteraceae</taxon>
        <taxon>Acetobacter</taxon>
    </lineage>
</organism>
<accession>A0A511X6H4</accession>
<dbReference type="SMART" id="SM00460">
    <property type="entry name" value="TGc"/>
    <property type="match status" value="1"/>
</dbReference>
<dbReference type="SUPFAM" id="SSF54001">
    <property type="entry name" value="Cysteine proteinases"/>
    <property type="match status" value="1"/>
</dbReference>
<dbReference type="Proteomes" id="UP000321635">
    <property type="component" value="Unassembled WGS sequence"/>
</dbReference>
<dbReference type="InterPro" id="IPR013589">
    <property type="entry name" value="Bac_transglu_N"/>
</dbReference>
<dbReference type="InterPro" id="IPR038765">
    <property type="entry name" value="Papain-like_cys_pep_sf"/>
</dbReference>
<dbReference type="InterPro" id="IPR002931">
    <property type="entry name" value="Transglutaminase-like"/>
</dbReference>
<dbReference type="EMBL" id="BJYF01000001">
    <property type="protein sequence ID" value="GEN58531.1"/>
    <property type="molecule type" value="Genomic_DNA"/>
</dbReference>
<dbReference type="PANTHER" id="PTHR33490:SF7">
    <property type="entry name" value="BLR2979 PROTEIN"/>
    <property type="match status" value="1"/>
</dbReference>
<gene>
    <name evidence="2" type="ORF">ANI02nite_04150</name>
</gene>
<proteinExistence type="predicted"/>
<dbReference type="Pfam" id="PF01841">
    <property type="entry name" value="Transglut_core"/>
    <property type="match status" value="1"/>
</dbReference>
<dbReference type="Gene3D" id="3.10.620.30">
    <property type="match status" value="1"/>
</dbReference>
<evidence type="ECO:0000313" key="3">
    <source>
        <dbReference type="Proteomes" id="UP000321635"/>
    </source>
</evidence>
<dbReference type="PANTHER" id="PTHR33490">
    <property type="entry name" value="BLR5614 PROTEIN-RELATED"/>
    <property type="match status" value="1"/>
</dbReference>
<evidence type="ECO:0000259" key="1">
    <source>
        <dbReference type="SMART" id="SM00460"/>
    </source>
</evidence>
<dbReference type="STRING" id="1120919.GCA_000429165_00422"/>
<dbReference type="RefSeq" id="WP_026396659.1">
    <property type="nucleotide sequence ID" value="NZ_AUBI01000001.1"/>
</dbReference>
<protein>
    <recommendedName>
        <fullName evidence="1">Transglutaminase-like domain-containing protein</fullName>
    </recommendedName>
</protein>
<keyword evidence="3" id="KW-1185">Reference proteome</keyword>
<reference evidence="2 3" key="1">
    <citation type="submission" date="2019-07" db="EMBL/GenBank/DDBJ databases">
        <title>Whole genome shotgun sequence of Acetobacter nitrogenifigens NBRC 105050.</title>
        <authorList>
            <person name="Hosoyama A."/>
            <person name="Uohara A."/>
            <person name="Ohji S."/>
            <person name="Ichikawa N."/>
        </authorList>
    </citation>
    <scope>NUCLEOTIDE SEQUENCE [LARGE SCALE GENOMIC DNA]</scope>
    <source>
        <strain evidence="2 3">NBRC 105050</strain>
    </source>
</reference>
<dbReference type="OrthoDB" id="9804023at2"/>
<evidence type="ECO:0000313" key="2">
    <source>
        <dbReference type="EMBL" id="GEN58531.1"/>
    </source>
</evidence>
<name>A0A511X6H4_9PROT</name>
<dbReference type="Pfam" id="PF08379">
    <property type="entry name" value="Bact_transglu_N"/>
    <property type="match status" value="1"/>
</dbReference>
<sequence>MIYRVRHSTVYSYGNPVDLAAHVLHVTPRDLPGQRVLWTRLDCEPAPVKRHGGVDHFGNPVFWLFHEEPHTRFEIVAVSEVDVAFAAPPPVEEISSWEVVRDRSRFDANVSQFLFDGSMCRASEKVGAYAAQSFPAGRSLLEGVLDFNMRVFKEFRFRSGVTSLRTTADEVLARREGVCQDFTHLMLSGLRWLGLPARYMSGYIRTRPPQGQKRRLGADVSHAWVGVWLGPEFGWLGLDPTNGIVVQDEHVVLGWGRDYADISPVRGLILGGGGDTLRVGVDLVPVDEWDEDPTLRALTAARQSVDAG</sequence>
<feature type="domain" description="Transglutaminase-like" evidence="1">
    <location>
        <begin position="171"/>
        <end position="242"/>
    </location>
</feature>
<dbReference type="AlphaFoldDB" id="A0A511X6H4"/>
<comment type="caution">
    <text evidence="2">The sequence shown here is derived from an EMBL/GenBank/DDBJ whole genome shotgun (WGS) entry which is preliminary data.</text>
</comment>